<dbReference type="EMBL" id="BSXN01003538">
    <property type="protein sequence ID" value="GME79468.1"/>
    <property type="molecule type" value="Genomic_DNA"/>
</dbReference>
<evidence type="ECO:0000313" key="3">
    <source>
        <dbReference type="Proteomes" id="UP001165120"/>
    </source>
</evidence>
<keyword evidence="3" id="KW-1185">Reference proteome</keyword>
<feature type="compositionally biased region" description="Acidic residues" evidence="1">
    <location>
        <begin position="173"/>
        <end position="193"/>
    </location>
</feature>
<gene>
    <name evidence="2" type="ORF">Cboi02_000613700</name>
</gene>
<proteinExistence type="predicted"/>
<evidence type="ECO:0000313" key="2">
    <source>
        <dbReference type="EMBL" id="GME79468.1"/>
    </source>
</evidence>
<sequence length="310" mass="36886">MSSDIHISDSEEEAPELTELLLDQLQENYKNTQLINKQKKLIKDLQPDNSIYNFEPRKTRNREFSQRHLYSTDLSEYLNLATRSKLESLSKNGVSDEEILRMLNRKFVKLRRFFEKHDIKKHRFKKRSFSLYLEDFRKFQNNQTAGYYQEIDNYIESSSDRKEFKKLLSMELEDVETTDEEPEVEENEEEPGEEKEIQLDEEKEIHLVEDKEIQVHEEQVRSKKQQVTQMENFKDSIVEILGKDEESDIDDSEEVIGVDSMNTNKTTSTPNDKNKRLKKLTLKKRKLQPSAYLIEEKPTKDLSSLYPQME</sequence>
<feature type="compositionally biased region" description="Polar residues" evidence="1">
    <location>
        <begin position="260"/>
        <end position="271"/>
    </location>
</feature>
<dbReference type="AlphaFoldDB" id="A0A9W6T8H3"/>
<evidence type="ECO:0000256" key="1">
    <source>
        <dbReference type="SAM" id="MobiDB-lite"/>
    </source>
</evidence>
<dbReference type="Proteomes" id="UP001165120">
    <property type="component" value="Unassembled WGS sequence"/>
</dbReference>
<feature type="region of interest" description="Disordered" evidence="1">
    <location>
        <begin position="173"/>
        <end position="198"/>
    </location>
</feature>
<comment type="caution">
    <text evidence="2">The sequence shown here is derived from an EMBL/GenBank/DDBJ whole genome shotgun (WGS) entry which is preliminary data.</text>
</comment>
<feature type="compositionally biased region" description="Acidic residues" evidence="1">
    <location>
        <begin position="245"/>
        <end position="256"/>
    </location>
</feature>
<reference evidence="2" key="1">
    <citation type="submission" date="2023-04" db="EMBL/GenBank/DDBJ databases">
        <title>Candida boidinii NBRC 10035.</title>
        <authorList>
            <person name="Ichikawa N."/>
            <person name="Sato H."/>
            <person name="Tonouchi N."/>
        </authorList>
    </citation>
    <scope>NUCLEOTIDE SEQUENCE</scope>
    <source>
        <strain evidence="2">NBRC 10035</strain>
    </source>
</reference>
<name>A0A9W6T8H3_CANBO</name>
<feature type="region of interest" description="Disordered" evidence="1">
    <location>
        <begin position="244"/>
        <end position="275"/>
    </location>
</feature>
<protein>
    <submittedName>
        <fullName evidence="2">Unnamed protein product</fullName>
    </submittedName>
</protein>
<organism evidence="2 3">
    <name type="scientific">Candida boidinii</name>
    <name type="common">Yeast</name>
    <dbReference type="NCBI Taxonomy" id="5477"/>
    <lineage>
        <taxon>Eukaryota</taxon>
        <taxon>Fungi</taxon>
        <taxon>Dikarya</taxon>
        <taxon>Ascomycota</taxon>
        <taxon>Saccharomycotina</taxon>
        <taxon>Pichiomycetes</taxon>
        <taxon>Pichiales</taxon>
        <taxon>Pichiaceae</taxon>
        <taxon>Ogataea</taxon>
        <taxon>Ogataea/Candida clade</taxon>
    </lineage>
</organism>
<accession>A0A9W6T8H3</accession>